<protein>
    <submittedName>
        <fullName evidence="2">Ribosomal-protein-alanine N-acetyltransferase</fullName>
    </submittedName>
</protein>
<keyword evidence="2" id="KW-0808">Transferase</keyword>
<evidence type="ECO:0000313" key="2">
    <source>
        <dbReference type="EMBL" id="AKX34381.1"/>
    </source>
</evidence>
<gene>
    <name evidence="2" type="primary">rimJ</name>
    <name evidence="2" type="ORF">SLITO_v1c07580</name>
</gene>
<dbReference type="AlphaFoldDB" id="A0A0K1W2H7"/>
<dbReference type="InterPro" id="IPR000182">
    <property type="entry name" value="GNAT_dom"/>
</dbReference>
<name>A0A0K1W2H7_9MOLU</name>
<organism evidence="2 3">
    <name type="scientific">Spiroplasma litorale</name>
    <dbReference type="NCBI Taxonomy" id="216942"/>
    <lineage>
        <taxon>Bacteria</taxon>
        <taxon>Bacillati</taxon>
        <taxon>Mycoplasmatota</taxon>
        <taxon>Mollicutes</taxon>
        <taxon>Entomoplasmatales</taxon>
        <taxon>Spiroplasmataceae</taxon>
        <taxon>Spiroplasma</taxon>
    </lineage>
</organism>
<dbReference type="EMBL" id="CP012357">
    <property type="protein sequence ID" value="AKX34381.1"/>
    <property type="molecule type" value="Genomic_DNA"/>
</dbReference>
<keyword evidence="3" id="KW-1185">Reference proteome</keyword>
<feature type="domain" description="N-acetyltransferase" evidence="1">
    <location>
        <begin position="27"/>
        <end position="168"/>
    </location>
</feature>
<proteinExistence type="predicted"/>
<dbReference type="InterPro" id="IPR051531">
    <property type="entry name" value="N-acetyltransferase"/>
</dbReference>
<dbReference type="SUPFAM" id="SSF55729">
    <property type="entry name" value="Acyl-CoA N-acyltransferases (Nat)"/>
    <property type="match status" value="1"/>
</dbReference>
<dbReference type="RefSeq" id="WP_075058473.1">
    <property type="nucleotide sequence ID" value="NZ_CP012357.1"/>
</dbReference>
<dbReference type="STRING" id="216942.SLITO_v1c07580"/>
<dbReference type="OrthoDB" id="389566at2"/>
<sequence length="174" mass="20456">MLDIENYSYIDGQRIYLKNVSVENANDIFEYCSDEETVKFLDFEIHKTIEDTLFAIKNYFILSPFGKYGIFLKENDKLIGTIDIRLNNNKKSNFGWVINKKYQKKGYCSEAVNTLISFYTKKISIKELYAIHEIGNVASEKVMDKCGFKKLNVYRTELINNRERKMCIHKILIS</sequence>
<dbReference type="PATRIC" id="fig|216942.3.peg.771"/>
<dbReference type="InterPro" id="IPR016181">
    <property type="entry name" value="Acyl_CoA_acyltransferase"/>
</dbReference>
<evidence type="ECO:0000259" key="1">
    <source>
        <dbReference type="PROSITE" id="PS51186"/>
    </source>
</evidence>
<dbReference type="PANTHER" id="PTHR43792">
    <property type="entry name" value="GNAT FAMILY, PUTATIVE (AFU_ORTHOLOGUE AFUA_3G00765)-RELATED-RELATED"/>
    <property type="match status" value="1"/>
</dbReference>
<dbReference type="PROSITE" id="PS51186">
    <property type="entry name" value="GNAT"/>
    <property type="match status" value="1"/>
</dbReference>
<evidence type="ECO:0000313" key="3">
    <source>
        <dbReference type="Proteomes" id="UP000067476"/>
    </source>
</evidence>
<reference evidence="2 3" key="1">
    <citation type="journal article" date="2015" name="Genome Announc.">
        <title>Complete Genome Sequence of Spiroplasma litorale TN-1T (DSM 21781), a Bacterium Isolated from a Green-Eyed Horsefly (Tabanus nigrovittatus).</title>
        <authorList>
            <person name="Lo W.S."/>
            <person name="Lai Y.C."/>
            <person name="Lien Y.W."/>
            <person name="Wang T.H."/>
            <person name="Kuo C.H."/>
        </authorList>
    </citation>
    <scope>NUCLEOTIDE SEQUENCE [LARGE SCALE GENOMIC DNA]</scope>
    <source>
        <strain evidence="2 3">TN-1</strain>
    </source>
</reference>
<dbReference type="Gene3D" id="3.40.630.30">
    <property type="match status" value="1"/>
</dbReference>
<dbReference type="Proteomes" id="UP000067476">
    <property type="component" value="Chromosome"/>
</dbReference>
<dbReference type="GO" id="GO:0016747">
    <property type="term" value="F:acyltransferase activity, transferring groups other than amino-acyl groups"/>
    <property type="evidence" value="ECO:0007669"/>
    <property type="project" value="InterPro"/>
</dbReference>
<dbReference type="KEGG" id="sll:SLITO_v1c07580"/>
<dbReference type="Pfam" id="PF13302">
    <property type="entry name" value="Acetyltransf_3"/>
    <property type="match status" value="1"/>
</dbReference>
<accession>A0A0K1W2H7</accession>